<dbReference type="Proteomes" id="UP001249959">
    <property type="component" value="Unassembled WGS sequence"/>
</dbReference>
<accession>A0ABU3TSQ5</accession>
<feature type="transmembrane region" description="Helical" evidence="6">
    <location>
        <begin position="106"/>
        <end position="124"/>
    </location>
</feature>
<protein>
    <recommendedName>
        <fullName evidence="9">Lipopolysaccharide biosynthesis protein</fullName>
    </recommendedName>
</protein>
<feature type="transmembrane region" description="Helical" evidence="6">
    <location>
        <begin position="445"/>
        <end position="464"/>
    </location>
</feature>
<evidence type="ECO:0000256" key="5">
    <source>
        <dbReference type="ARBA" id="ARBA00023136"/>
    </source>
</evidence>
<feature type="transmembrane region" description="Helical" evidence="6">
    <location>
        <begin position="353"/>
        <end position="373"/>
    </location>
</feature>
<comment type="subcellular location">
    <subcellularLocation>
        <location evidence="1">Cell membrane</location>
        <topology evidence="1">Multi-pass membrane protein</topology>
    </subcellularLocation>
</comment>
<keyword evidence="2" id="KW-1003">Cell membrane</keyword>
<feature type="transmembrane region" description="Helical" evidence="6">
    <location>
        <begin position="62"/>
        <end position="90"/>
    </location>
</feature>
<feature type="transmembrane region" description="Helical" evidence="6">
    <location>
        <begin position="20"/>
        <end position="41"/>
    </location>
</feature>
<dbReference type="PANTHER" id="PTHR30250:SF26">
    <property type="entry name" value="PSMA PROTEIN"/>
    <property type="match status" value="1"/>
</dbReference>
<keyword evidence="3 6" id="KW-0812">Transmembrane</keyword>
<keyword evidence="4 6" id="KW-1133">Transmembrane helix</keyword>
<proteinExistence type="predicted"/>
<evidence type="ECO:0000256" key="3">
    <source>
        <dbReference type="ARBA" id="ARBA00022692"/>
    </source>
</evidence>
<dbReference type="EMBL" id="JAVNWW010000003">
    <property type="protein sequence ID" value="MDU0808910.1"/>
    <property type="molecule type" value="Genomic_DNA"/>
</dbReference>
<sequence length="481" mass="54741">MAVSLYTVRVVLNTLGVVDYGIYNVVGGVVTMFSFLSGTMASASQRFFAFELGRKNYEQLKMIFSMTMNIYILIAIVILLLSETVGLWFLNTQMTIPVARIEAANWIYQFSIFSFMMTMFTIPYDAAIIAHERMNVYAWVSILEVLLKLFVVFLLLVFSLDKLKLYSILVFGVTTIVTLIYRSYCKRKFQECNFSLYWNTNLFKEIASYSGWNLFGALAGVFNNNGINIILNMFFGPIVNTARGIAYQVNSSINQFVQNFMLAARPQITKFYADGENEKMLKLVFQSSKFSFLLLFLLTMPVLLKTHFIIALWLKIVPENVVMFTRLNIVSALIESFSYSLQTAAQATGKIRNYQSVVGGMMLLNLPLAYLFLEMGYPVQIVFYLAILNSMFSLVLRLVMLNKMIEFPISSFILHVILPSVIVTIVAYIPTFILSQNLKENFTNFLVVSVIGLITSITTIYLLALTKNEKSFLLESIKKSI</sequence>
<feature type="transmembrane region" description="Helical" evidence="6">
    <location>
        <begin position="379"/>
        <end position="400"/>
    </location>
</feature>
<reference evidence="7 8" key="1">
    <citation type="submission" date="2023-09" db="EMBL/GenBank/DDBJ databases">
        <title>Aquirufa genomes.</title>
        <authorList>
            <person name="Pitt A."/>
        </authorList>
    </citation>
    <scope>NUCLEOTIDE SEQUENCE [LARGE SCALE GENOMIC DNA]</scope>
    <source>
        <strain evidence="7 8">LEOWEIH-7C</strain>
    </source>
</reference>
<keyword evidence="5 6" id="KW-0472">Membrane</keyword>
<feature type="transmembrane region" description="Helical" evidence="6">
    <location>
        <begin position="136"/>
        <end position="157"/>
    </location>
</feature>
<gene>
    <name evidence="7" type="ORF">PQG45_07670</name>
</gene>
<evidence type="ECO:0000313" key="7">
    <source>
        <dbReference type="EMBL" id="MDU0808910.1"/>
    </source>
</evidence>
<dbReference type="PANTHER" id="PTHR30250">
    <property type="entry name" value="PST FAMILY PREDICTED COLANIC ACID TRANSPORTER"/>
    <property type="match status" value="1"/>
</dbReference>
<evidence type="ECO:0000313" key="8">
    <source>
        <dbReference type="Proteomes" id="UP001249959"/>
    </source>
</evidence>
<dbReference type="RefSeq" id="WP_316070617.1">
    <property type="nucleotide sequence ID" value="NZ_JAVNWW010000003.1"/>
</dbReference>
<evidence type="ECO:0000256" key="1">
    <source>
        <dbReference type="ARBA" id="ARBA00004651"/>
    </source>
</evidence>
<evidence type="ECO:0000256" key="6">
    <source>
        <dbReference type="SAM" id="Phobius"/>
    </source>
</evidence>
<name>A0ABU3TSQ5_9BACT</name>
<evidence type="ECO:0000256" key="4">
    <source>
        <dbReference type="ARBA" id="ARBA00022989"/>
    </source>
</evidence>
<feature type="transmembrane region" description="Helical" evidence="6">
    <location>
        <begin position="412"/>
        <end position="433"/>
    </location>
</feature>
<keyword evidence="8" id="KW-1185">Reference proteome</keyword>
<organism evidence="7 8">
    <name type="scientific">Aquirufa regiilacus</name>
    <dbReference type="NCBI Taxonomy" id="3024868"/>
    <lineage>
        <taxon>Bacteria</taxon>
        <taxon>Pseudomonadati</taxon>
        <taxon>Bacteroidota</taxon>
        <taxon>Cytophagia</taxon>
        <taxon>Cytophagales</taxon>
        <taxon>Flectobacillaceae</taxon>
        <taxon>Aquirufa</taxon>
    </lineage>
</organism>
<feature type="transmembrane region" description="Helical" evidence="6">
    <location>
        <begin position="290"/>
        <end position="314"/>
    </location>
</feature>
<dbReference type="InterPro" id="IPR050833">
    <property type="entry name" value="Poly_Biosynth_Transport"/>
</dbReference>
<feature type="transmembrane region" description="Helical" evidence="6">
    <location>
        <begin position="320"/>
        <end position="341"/>
    </location>
</feature>
<evidence type="ECO:0008006" key="9">
    <source>
        <dbReference type="Google" id="ProtNLM"/>
    </source>
</evidence>
<evidence type="ECO:0000256" key="2">
    <source>
        <dbReference type="ARBA" id="ARBA00022475"/>
    </source>
</evidence>
<comment type="caution">
    <text evidence="7">The sequence shown here is derived from an EMBL/GenBank/DDBJ whole genome shotgun (WGS) entry which is preliminary data.</text>
</comment>
<feature type="transmembrane region" description="Helical" evidence="6">
    <location>
        <begin position="163"/>
        <end position="181"/>
    </location>
</feature>